<dbReference type="GO" id="GO:0003676">
    <property type="term" value="F:nucleic acid binding"/>
    <property type="evidence" value="ECO:0007669"/>
    <property type="project" value="InterPro"/>
</dbReference>
<name>A0A1H3ZK56_9BACT</name>
<dbReference type="STRING" id="37625.SAMN05660420_01558"/>
<dbReference type="GO" id="GO:0008170">
    <property type="term" value="F:N-methyltransferase activity"/>
    <property type="evidence" value="ECO:0007669"/>
    <property type="project" value="UniProtKB-ARBA"/>
</dbReference>
<dbReference type="AlphaFoldDB" id="A0A1H3ZK56"/>
<dbReference type="Pfam" id="PF05175">
    <property type="entry name" value="MTS"/>
    <property type="match status" value="1"/>
</dbReference>
<dbReference type="PANTHER" id="PTHR47739:SF1">
    <property type="entry name" value="TRNA1(VAL) (ADENINE(37)-N6)-METHYLTRANSFERASE"/>
    <property type="match status" value="1"/>
</dbReference>
<dbReference type="EMBL" id="FNQN01000004">
    <property type="protein sequence ID" value="SEA24037.1"/>
    <property type="molecule type" value="Genomic_DNA"/>
</dbReference>
<keyword evidence="1 4" id="KW-0489">Methyltransferase</keyword>
<protein>
    <submittedName>
        <fullName evidence="4">tRNA1Val (Adenine37-N6)-methyltransferase</fullName>
    </submittedName>
</protein>
<dbReference type="RefSeq" id="WP_092346414.1">
    <property type="nucleotide sequence ID" value="NZ_FNQN01000004.1"/>
</dbReference>
<dbReference type="InterPro" id="IPR007848">
    <property type="entry name" value="Small_mtfrase_dom"/>
</dbReference>
<dbReference type="PANTHER" id="PTHR47739">
    <property type="entry name" value="TRNA1(VAL) (ADENINE(37)-N6)-METHYLTRANSFERASE"/>
    <property type="match status" value="1"/>
</dbReference>
<keyword evidence="5" id="KW-1185">Reference proteome</keyword>
<evidence type="ECO:0000259" key="3">
    <source>
        <dbReference type="Pfam" id="PF05175"/>
    </source>
</evidence>
<dbReference type="InterPro" id="IPR029063">
    <property type="entry name" value="SAM-dependent_MTases_sf"/>
</dbReference>
<feature type="domain" description="Methyltransferase small" evidence="3">
    <location>
        <begin position="30"/>
        <end position="164"/>
    </location>
</feature>
<dbReference type="SUPFAM" id="SSF53335">
    <property type="entry name" value="S-adenosyl-L-methionine-dependent methyltransferases"/>
    <property type="match status" value="1"/>
</dbReference>
<dbReference type="CDD" id="cd02440">
    <property type="entry name" value="AdoMet_MTases"/>
    <property type="match status" value="1"/>
</dbReference>
<dbReference type="PROSITE" id="PS00092">
    <property type="entry name" value="N6_MTASE"/>
    <property type="match status" value="1"/>
</dbReference>
<dbReference type="InterPro" id="IPR002052">
    <property type="entry name" value="DNA_methylase_N6_adenine_CS"/>
</dbReference>
<organism evidence="4 5">
    <name type="scientific">Desulfuromusa kysingii</name>
    <dbReference type="NCBI Taxonomy" id="37625"/>
    <lineage>
        <taxon>Bacteria</taxon>
        <taxon>Pseudomonadati</taxon>
        <taxon>Thermodesulfobacteriota</taxon>
        <taxon>Desulfuromonadia</taxon>
        <taxon>Desulfuromonadales</taxon>
        <taxon>Geopsychrobacteraceae</taxon>
        <taxon>Desulfuromusa</taxon>
    </lineage>
</organism>
<sequence length="245" mass="26780">MRETLDTLSIGHLQLLQAKDGYRYSLDPVLLTFFASVQKGATVFDLGTGSGVLPLLLACRSEAREFVGIEIQTSLAERAVRNVELNGYQGRITILHHDIRDLKGTIAGGGADLVVSNPPYRHPGSGRVSTKEERTAARHEVFGGLVDFIAAASWLLRNGGRFAVIYLAERLSELLFEMTSAGLEPKRLRMVHPRQGKDARMVLVEGCKGGRSGLRVEEPLYVYAASGSGRNYSTEILQMYGSPSD</sequence>
<reference evidence="4 5" key="1">
    <citation type="submission" date="2016-10" db="EMBL/GenBank/DDBJ databases">
        <authorList>
            <person name="de Groot N.N."/>
        </authorList>
    </citation>
    <scope>NUCLEOTIDE SEQUENCE [LARGE SCALE GENOMIC DNA]</scope>
    <source>
        <strain evidence="4 5">DSM 7343</strain>
    </source>
</reference>
<dbReference type="OrthoDB" id="5489421at2"/>
<evidence type="ECO:0000313" key="4">
    <source>
        <dbReference type="EMBL" id="SEA24037.1"/>
    </source>
</evidence>
<dbReference type="InterPro" id="IPR050210">
    <property type="entry name" value="tRNA_Adenine-N(6)_MTase"/>
</dbReference>
<gene>
    <name evidence="4" type="ORF">SAMN05660420_01558</name>
</gene>
<evidence type="ECO:0000313" key="5">
    <source>
        <dbReference type="Proteomes" id="UP000199409"/>
    </source>
</evidence>
<evidence type="ECO:0000256" key="2">
    <source>
        <dbReference type="ARBA" id="ARBA00022691"/>
    </source>
</evidence>
<keyword evidence="4" id="KW-0808">Transferase</keyword>
<dbReference type="GO" id="GO:0008757">
    <property type="term" value="F:S-adenosylmethionine-dependent methyltransferase activity"/>
    <property type="evidence" value="ECO:0007669"/>
    <property type="project" value="UniProtKB-ARBA"/>
</dbReference>
<dbReference type="Gene3D" id="3.40.50.150">
    <property type="entry name" value="Vaccinia Virus protein VP39"/>
    <property type="match status" value="1"/>
</dbReference>
<accession>A0A1H3ZK56</accession>
<dbReference type="Proteomes" id="UP000199409">
    <property type="component" value="Unassembled WGS sequence"/>
</dbReference>
<dbReference type="GO" id="GO:0032259">
    <property type="term" value="P:methylation"/>
    <property type="evidence" value="ECO:0007669"/>
    <property type="project" value="UniProtKB-KW"/>
</dbReference>
<evidence type="ECO:0000256" key="1">
    <source>
        <dbReference type="ARBA" id="ARBA00022603"/>
    </source>
</evidence>
<keyword evidence="2" id="KW-0949">S-adenosyl-L-methionine</keyword>
<proteinExistence type="predicted"/>